<keyword evidence="2" id="KW-0413">Isomerase</keyword>
<dbReference type="PANTHER" id="PTHR31690">
    <property type="entry name" value="FUCOSE MUTAROTASE"/>
    <property type="match status" value="1"/>
</dbReference>
<accession>A0A1M5QUK0</accession>
<dbReference type="GO" id="GO:0006004">
    <property type="term" value="P:fucose metabolic process"/>
    <property type="evidence" value="ECO:0007669"/>
    <property type="project" value="TreeGrafter"/>
</dbReference>
<sequence length="144" mass="15610">MLLGIDPALSPDLLRILCAMGHGDEIVIADANFPAEACAKKIVRSDGVDATRLLTSILSVLPLDSYVEAPAMVMAVVEGDPENPPVVQEFQQIIDATANSACQVAPIERFEFYRRATEAFAIVQTGERRLYGNIILKKGVVRPT</sequence>
<reference evidence="5" key="1">
    <citation type="submission" date="2016-11" db="EMBL/GenBank/DDBJ databases">
        <authorList>
            <person name="Varghese N."/>
            <person name="Submissions S."/>
        </authorList>
    </citation>
    <scope>NUCLEOTIDE SEQUENCE [LARGE SCALE GENOMIC DNA]</scope>
    <source>
        <strain evidence="5">DSM 28223</strain>
    </source>
</reference>
<dbReference type="STRING" id="870908.SAMN04488044_2110"/>
<evidence type="ECO:0000313" key="4">
    <source>
        <dbReference type="EMBL" id="SHH17772.1"/>
    </source>
</evidence>
<dbReference type="GO" id="GO:0042806">
    <property type="term" value="F:fucose binding"/>
    <property type="evidence" value="ECO:0007669"/>
    <property type="project" value="TreeGrafter"/>
</dbReference>
<dbReference type="PANTHER" id="PTHR31690:SF4">
    <property type="entry name" value="FUCOSE MUTAROTASE"/>
    <property type="match status" value="1"/>
</dbReference>
<comment type="catalytic activity">
    <reaction evidence="1">
        <text>beta-D-ribopyranose = beta-D-ribofuranose</text>
        <dbReference type="Rhea" id="RHEA:25432"/>
        <dbReference type="ChEBI" id="CHEBI:27476"/>
        <dbReference type="ChEBI" id="CHEBI:47002"/>
        <dbReference type="EC" id="5.4.99.62"/>
    </reaction>
</comment>
<dbReference type="Pfam" id="PF05025">
    <property type="entry name" value="RbsD_FucU"/>
    <property type="match status" value="1"/>
</dbReference>
<proteinExistence type="predicted"/>
<comment type="catalytic activity">
    <reaction evidence="3">
        <text>alpha-L-fucose = beta-L-fucose</text>
        <dbReference type="Rhea" id="RHEA:25580"/>
        <dbReference type="ChEBI" id="CHEBI:42548"/>
        <dbReference type="ChEBI" id="CHEBI:42589"/>
        <dbReference type="EC" id="5.1.3.29"/>
    </reaction>
</comment>
<dbReference type="SUPFAM" id="SSF102546">
    <property type="entry name" value="RbsD-like"/>
    <property type="match status" value="1"/>
</dbReference>
<name>A0A1M5QUK0_9RHOB</name>
<gene>
    <name evidence="4" type="ORF">SAMN04488044_2110</name>
</gene>
<dbReference type="GO" id="GO:0062193">
    <property type="term" value="F:D-ribose pyranase activity"/>
    <property type="evidence" value="ECO:0007669"/>
    <property type="project" value="UniProtKB-EC"/>
</dbReference>
<dbReference type="RefSeq" id="WP_072792992.1">
    <property type="nucleotide sequence ID" value="NZ_FQWM01000003.1"/>
</dbReference>
<organism evidence="4 5">
    <name type="scientific">Cognatishimia maritima</name>
    <dbReference type="NCBI Taxonomy" id="870908"/>
    <lineage>
        <taxon>Bacteria</taxon>
        <taxon>Pseudomonadati</taxon>
        <taxon>Pseudomonadota</taxon>
        <taxon>Alphaproteobacteria</taxon>
        <taxon>Rhodobacterales</taxon>
        <taxon>Paracoccaceae</taxon>
        <taxon>Cognatishimia</taxon>
    </lineage>
</organism>
<dbReference type="AlphaFoldDB" id="A0A1M5QUK0"/>
<dbReference type="Proteomes" id="UP000184211">
    <property type="component" value="Unassembled WGS sequence"/>
</dbReference>
<dbReference type="InterPro" id="IPR050443">
    <property type="entry name" value="RbsD/FucU_mutarotase"/>
</dbReference>
<evidence type="ECO:0000256" key="2">
    <source>
        <dbReference type="ARBA" id="ARBA00023235"/>
    </source>
</evidence>
<dbReference type="EMBL" id="FQWM01000003">
    <property type="protein sequence ID" value="SHH17772.1"/>
    <property type="molecule type" value="Genomic_DNA"/>
</dbReference>
<protein>
    <submittedName>
        <fullName evidence="4">L-fucose mutarotase</fullName>
    </submittedName>
</protein>
<dbReference type="Gene3D" id="3.40.1650.10">
    <property type="entry name" value="RbsD-like domain"/>
    <property type="match status" value="1"/>
</dbReference>
<evidence type="ECO:0000256" key="3">
    <source>
        <dbReference type="ARBA" id="ARBA00036324"/>
    </source>
</evidence>
<dbReference type="InterPro" id="IPR007721">
    <property type="entry name" value="RbsD_FucU"/>
</dbReference>
<evidence type="ECO:0000256" key="1">
    <source>
        <dbReference type="ARBA" id="ARBA00000223"/>
    </source>
</evidence>
<dbReference type="InterPro" id="IPR023750">
    <property type="entry name" value="RbsD-like_sf"/>
</dbReference>
<evidence type="ECO:0000313" key="5">
    <source>
        <dbReference type="Proteomes" id="UP000184211"/>
    </source>
</evidence>
<dbReference type="OrthoDB" id="7947972at2"/>
<dbReference type="GO" id="GO:0036373">
    <property type="term" value="F:L-fucose mutarotase activity"/>
    <property type="evidence" value="ECO:0007669"/>
    <property type="project" value="UniProtKB-EC"/>
</dbReference>
<keyword evidence="5" id="KW-1185">Reference proteome</keyword>